<accession>A0AAE1E9C0</accession>
<protein>
    <submittedName>
        <fullName evidence="1">Uncharacterized protein</fullName>
    </submittedName>
</protein>
<name>A0AAE1E9C0_9GAST</name>
<dbReference type="EMBL" id="JAWDGP010000750">
    <property type="protein sequence ID" value="KAK3797668.1"/>
    <property type="molecule type" value="Genomic_DNA"/>
</dbReference>
<reference evidence="1" key="1">
    <citation type="journal article" date="2023" name="G3 (Bethesda)">
        <title>A reference genome for the long-term kleptoplast-retaining sea slug Elysia crispata morphotype clarki.</title>
        <authorList>
            <person name="Eastman K.E."/>
            <person name="Pendleton A.L."/>
            <person name="Shaikh M.A."/>
            <person name="Suttiyut T."/>
            <person name="Ogas R."/>
            <person name="Tomko P."/>
            <person name="Gavelis G."/>
            <person name="Widhalm J.R."/>
            <person name="Wisecaver J.H."/>
        </authorList>
    </citation>
    <scope>NUCLEOTIDE SEQUENCE</scope>
    <source>
        <strain evidence="1">ECLA1</strain>
    </source>
</reference>
<gene>
    <name evidence="1" type="ORF">RRG08_054688</name>
</gene>
<organism evidence="1 2">
    <name type="scientific">Elysia crispata</name>
    <name type="common">lettuce slug</name>
    <dbReference type="NCBI Taxonomy" id="231223"/>
    <lineage>
        <taxon>Eukaryota</taxon>
        <taxon>Metazoa</taxon>
        <taxon>Spiralia</taxon>
        <taxon>Lophotrochozoa</taxon>
        <taxon>Mollusca</taxon>
        <taxon>Gastropoda</taxon>
        <taxon>Heterobranchia</taxon>
        <taxon>Euthyneura</taxon>
        <taxon>Panpulmonata</taxon>
        <taxon>Sacoglossa</taxon>
        <taxon>Placobranchoidea</taxon>
        <taxon>Plakobranchidae</taxon>
        <taxon>Elysia</taxon>
    </lineage>
</organism>
<proteinExistence type="predicted"/>
<dbReference type="AlphaFoldDB" id="A0AAE1E9C0"/>
<sequence length="84" mass="9572">MPEGNHVYEQFSCIPISLTHVFSSTGKRRIGEKKEPTVRGEIHSNIGLSKKLCEIWKSYEVSPPFRGAILCEVHSNVWAEQEIM</sequence>
<evidence type="ECO:0000313" key="2">
    <source>
        <dbReference type="Proteomes" id="UP001283361"/>
    </source>
</evidence>
<evidence type="ECO:0000313" key="1">
    <source>
        <dbReference type="EMBL" id="KAK3797668.1"/>
    </source>
</evidence>
<dbReference type="Proteomes" id="UP001283361">
    <property type="component" value="Unassembled WGS sequence"/>
</dbReference>
<keyword evidence="2" id="KW-1185">Reference proteome</keyword>
<comment type="caution">
    <text evidence="1">The sequence shown here is derived from an EMBL/GenBank/DDBJ whole genome shotgun (WGS) entry which is preliminary data.</text>
</comment>